<comment type="subunit">
    <text evidence="5">Homodimer.</text>
</comment>
<comment type="similarity">
    <text evidence="5">Belongs to the dTDP-4-dehydrorhamnose 3,5-epimerase family.</text>
</comment>
<dbReference type="GO" id="GO:0008830">
    <property type="term" value="F:dTDP-4-dehydrorhamnose 3,5-epimerase activity"/>
    <property type="evidence" value="ECO:0007669"/>
    <property type="project" value="UniProtKB-EC"/>
</dbReference>
<dbReference type="SUPFAM" id="SSF51182">
    <property type="entry name" value="RmlC-like cupins"/>
    <property type="match status" value="1"/>
</dbReference>
<dbReference type="CDD" id="cd00438">
    <property type="entry name" value="cupin_RmlC"/>
    <property type="match status" value="1"/>
</dbReference>
<comment type="catalytic activity">
    <reaction evidence="1 5">
        <text>dTDP-4-dehydro-6-deoxy-alpha-D-glucose = dTDP-4-dehydro-beta-L-rhamnose</text>
        <dbReference type="Rhea" id="RHEA:16969"/>
        <dbReference type="ChEBI" id="CHEBI:57649"/>
        <dbReference type="ChEBI" id="CHEBI:62830"/>
        <dbReference type="EC" id="5.1.3.13"/>
    </reaction>
</comment>
<dbReference type="InterPro" id="IPR000888">
    <property type="entry name" value="RmlC-like"/>
</dbReference>
<dbReference type="InterPro" id="IPR011051">
    <property type="entry name" value="RmlC_Cupin_sf"/>
</dbReference>
<gene>
    <name evidence="6" type="primary">rfbC</name>
    <name evidence="6" type="ORF">PQU96_10925</name>
</gene>
<keyword evidence="7" id="KW-1185">Reference proteome</keyword>
<keyword evidence="5 6" id="KW-0413">Isomerase</keyword>
<dbReference type="Proteomes" id="UP001222030">
    <property type="component" value="Unassembled WGS sequence"/>
</dbReference>
<dbReference type="NCBIfam" id="TIGR01221">
    <property type="entry name" value="rmlC"/>
    <property type="match status" value="1"/>
</dbReference>
<reference evidence="6 7" key="1">
    <citation type="submission" date="2023-01" db="EMBL/GenBank/DDBJ databases">
        <title>Novel species of the genus Vogesella isolated from rivers.</title>
        <authorList>
            <person name="Lu H."/>
        </authorList>
    </citation>
    <scope>NUCLEOTIDE SEQUENCE [LARGE SCALE GENOMIC DNA]</scope>
    <source>
        <strain evidence="6 7">LYT5W</strain>
    </source>
</reference>
<evidence type="ECO:0000256" key="1">
    <source>
        <dbReference type="ARBA" id="ARBA00001298"/>
    </source>
</evidence>
<dbReference type="PANTHER" id="PTHR21047:SF2">
    <property type="entry name" value="THYMIDINE DIPHOSPHO-4-KETO-RHAMNOSE 3,5-EPIMERASE"/>
    <property type="match status" value="1"/>
</dbReference>
<dbReference type="RefSeq" id="WP_272772356.1">
    <property type="nucleotide sequence ID" value="NZ_JAQQLE010000009.1"/>
</dbReference>
<comment type="pathway">
    <text evidence="5">Carbohydrate biosynthesis; dTDP-L-rhamnose biosynthesis.</text>
</comment>
<evidence type="ECO:0000256" key="4">
    <source>
        <dbReference type="ARBA" id="ARBA00019595"/>
    </source>
</evidence>
<evidence type="ECO:0000313" key="6">
    <source>
        <dbReference type="EMBL" id="MDC7714631.1"/>
    </source>
</evidence>
<dbReference type="PANTHER" id="PTHR21047">
    <property type="entry name" value="DTDP-6-DEOXY-D-GLUCOSE-3,5 EPIMERASE"/>
    <property type="match status" value="1"/>
</dbReference>
<proteinExistence type="inferred from homology"/>
<protein>
    <recommendedName>
        <fullName evidence="4 5">dTDP-4-dehydrorhamnose 3,5-epimerase</fullName>
        <ecNumber evidence="3 5">5.1.3.13</ecNumber>
    </recommendedName>
    <alternativeName>
        <fullName evidence="5">Thymidine diphospho-4-keto-rhamnose 3,5-epimerase</fullName>
    </alternativeName>
</protein>
<evidence type="ECO:0000256" key="3">
    <source>
        <dbReference type="ARBA" id="ARBA00012098"/>
    </source>
</evidence>
<sequence length="178" mass="20366">MKIIEELLPGCLLLEPQVFTDHRGEFVKTFHDDSMHSLGVDFNLHEEFYSVSHKNVLRGMHFQRAPHAHAKIVYCLTGSVLDVLVDLREGAHFGRVKSTVLSGENKRVLFIPAGIAHGFLALEDQSMMMYKTDLHHVPSADSGIRWDSFGFDWGIQQPILSERDMQHPTLSEYRQNHE</sequence>
<accession>A0ABT5IPX7</accession>
<comment type="function">
    <text evidence="2 5">Catalyzes the epimerization of the C3' and C5'positions of dTDP-6-deoxy-D-xylo-4-hexulose, forming dTDP-6-deoxy-L-lyxo-4-hexulose.</text>
</comment>
<comment type="caution">
    <text evidence="6">The sequence shown here is derived from an EMBL/GenBank/DDBJ whole genome shotgun (WGS) entry which is preliminary data.</text>
</comment>
<dbReference type="EC" id="5.1.3.13" evidence="3 5"/>
<name>A0ABT5IPX7_9NEIS</name>
<dbReference type="Pfam" id="PF00908">
    <property type="entry name" value="dTDP_sugar_isom"/>
    <property type="match status" value="1"/>
</dbReference>
<dbReference type="EMBL" id="JAQQLE010000009">
    <property type="protein sequence ID" value="MDC7714631.1"/>
    <property type="molecule type" value="Genomic_DNA"/>
</dbReference>
<evidence type="ECO:0000313" key="7">
    <source>
        <dbReference type="Proteomes" id="UP001222030"/>
    </source>
</evidence>
<evidence type="ECO:0000256" key="2">
    <source>
        <dbReference type="ARBA" id="ARBA00001997"/>
    </source>
</evidence>
<evidence type="ECO:0000256" key="5">
    <source>
        <dbReference type="RuleBase" id="RU364069"/>
    </source>
</evidence>
<dbReference type="Gene3D" id="2.60.120.10">
    <property type="entry name" value="Jelly Rolls"/>
    <property type="match status" value="1"/>
</dbReference>
<organism evidence="6 7">
    <name type="scientific">Vogesella margarita</name>
    <dbReference type="NCBI Taxonomy" id="2984199"/>
    <lineage>
        <taxon>Bacteria</taxon>
        <taxon>Pseudomonadati</taxon>
        <taxon>Pseudomonadota</taxon>
        <taxon>Betaproteobacteria</taxon>
        <taxon>Neisseriales</taxon>
        <taxon>Chromobacteriaceae</taxon>
        <taxon>Vogesella</taxon>
    </lineage>
</organism>
<dbReference type="InterPro" id="IPR014710">
    <property type="entry name" value="RmlC-like_jellyroll"/>
</dbReference>